<reference evidence="2 3" key="1">
    <citation type="submission" date="2024-04" db="EMBL/GenBank/DDBJ databases">
        <title>Phyllosticta paracitricarpa is synonymous to the EU quarantine fungus P. citricarpa based on phylogenomic analyses.</title>
        <authorList>
            <consortium name="Lawrence Berkeley National Laboratory"/>
            <person name="Van Ingen-Buijs V.A."/>
            <person name="Van Westerhoven A.C."/>
            <person name="Haridas S."/>
            <person name="Skiadas P."/>
            <person name="Martin F."/>
            <person name="Groenewald J.Z."/>
            <person name="Crous P.W."/>
            <person name="Seidl M.F."/>
        </authorList>
    </citation>
    <scope>NUCLEOTIDE SEQUENCE [LARGE SCALE GENOMIC DNA]</scope>
    <source>
        <strain evidence="2 3">CBS 122670</strain>
    </source>
</reference>
<feature type="compositionally biased region" description="Low complexity" evidence="1">
    <location>
        <begin position="113"/>
        <end position="122"/>
    </location>
</feature>
<evidence type="ECO:0000256" key="1">
    <source>
        <dbReference type="SAM" id="MobiDB-lite"/>
    </source>
</evidence>
<feature type="region of interest" description="Disordered" evidence="1">
    <location>
        <begin position="319"/>
        <end position="356"/>
    </location>
</feature>
<protein>
    <submittedName>
        <fullName evidence="2">Uncharacterized protein</fullName>
    </submittedName>
</protein>
<keyword evidence="3" id="KW-1185">Reference proteome</keyword>
<sequence>MSHQDMAVTPISSPAYRGSGLGKRYQRREKYIQFDRLLLVFPTRKAKTLRPPGLDMTNQITAVPQERKDRSSSPTAREEESATETGPPILKSTSSSMPPPGLSQGIERKTSSSHPTPLAALPHPHHHPSPQDEIASRPSGPGSGANQPASQLEPRFCGSLACWLARSLASTAPGLPFPLPLLRMHSFMHALMSDGPSRDRRAGDATLIRSERGNQDKSRSVRRFGDAAWCGARVQRCRKLNRTPLHPSIHPSIPDDNMIPAAMSVRSLARSLVSSSKVTGWKTYVRERPCFAQMRPDAAKATSAKQAARTHVRRRAWAARKASKKKKAIMPNTHPSQSVLSPEKKQRGREVGRWRR</sequence>
<feature type="compositionally biased region" description="Basic and acidic residues" evidence="1">
    <location>
        <begin position="65"/>
        <end position="80"/>
    </location>
</feature>
<dbReference type="Proteomes" id="UP001365128">
    <property type="component" value="Unassembled WGS sequence"/>
</dbReference>
<comment type="caution">
    <text evidence="2">The sequence shown here is derived from an EMBL/GenBank/DDBJ whole genome shotgun (WGS) entry which is preliminary data.</text>
</comment>
<gene>
    <name evidence="2" type="ORF">IWX46DRAFT_578637</name>
</gene>
<organism evidence="2 3">
    <name type="scientific">Phyllosticta citricarpa</name>
    <dbReference type="NCBI Taxonomy" id="55181"/>
    <lineage>
        <taxon>Eukaryota</taxon>
        <taxon>Fungi</taxon>
        <taxon>Dikarya</taxon>
        <taxon>Ascomycota</taxon>
        <taxon>Pezizomycotina</taxon>
        <taxon>Dothideomycetes</taxon>
        <taxon>Dothideomycetes incertae sedis</taxon>
        <taxon>Botryosphaeriales</taxon>
        <taxon>Phyllostictaceae</taxon>
        <taxon>Phyllosticta</taxon>
    </lineage>
</organism>
<accession>A0ABR1MLL6</accession>
<evidence type="ECO:0000313" key="2">
    <source>
        <dbReference type="EMBL" id="KAK7552661.1"/>
    </source>
</evidence>
<proteinExistence type="predicted"/>
<name>A0ABR1MLL6_9PEZI</name>
<dbReference type="EMBL" id="JBBPDW010000005">
    <property type="protein sequence ID" value="KAK7552661.1"/>
    <property type="molecule type" value="Genomic_DNA"/>
</dbReference>
<feature type="compositionally biased region" description="Basic residues" evidence="1">
    <location>
        <begin position="319"/>
        <end position="328"/>
    </location>
</feature>
<feature type="compositionally biased region" description="Basic and acidic residues" evidence="1">
    <location>
        <begin position="342"/>
        <end position="356"/>
    </location>
</feature>
<feature type="region of interest" description="Disordered" evidence="1">
    <location>
        <begin position="48"/>
        <end position="151"/>
    </location>
</feature>
<evidence type="ECO:0000313" key="3">
    <source>
        <dbReference type="Proteomes" id="UP001365128"/>
    </source>
</evidence>
<feature type="region of interest" description="Disordered" evidence="1">
    <location>
        <begin position="1"/>
        <end position="23"/>
    </location>
</feature>